<dbReference type="Pfam" id="PF07593">
    <property type="entry name" value="UnbV_ASPIC"/>
    <property type="match status" value="1"/>
</dbReference>
<accession>A0A238Z4P2</accession>
<reference evidence="3 4" key="1">
    <citation type="submission" date="2017-06" db="EMBL/GenBank/DDBJ databases">
        <authorList>
            <person name="Kim H.J."/>
            <person name="Triplett B.A."/>
        </authorList>
    </citation>
    <scope>NUCLEOTIDE SEQUENCE [LARGE SCALE GENOMIC DNA]</scope>
    <source>
        <strain evidence="3 4">DSM 29052</strain>
    </source>
</reference>
<keyword evidence="4" id="KW-1185">Reference proteome</keyword>
<keyword evidence="1" id="KW-0732">Signal</keyword>
<gene>
    <name evidence="3" type="ORF">SAMN06265370_12322</name>
</gene>
<evidence type="ECO:0000313" key="4">
    <source>
        <dbReference type="Proteomes" id="UP000198417"/>
    </source>
</evidence>
<dbReference type="InterPro" id="IPR027039">
    <property type="entry name" value="Crtac1"/>
</dbReference>
<organism evidence="3 4">
    <name type="scientific">Puniceibacterium sediminis</name>
    <dbReference type="NCBI Taxonomy" id="1608407"/>
    <lineage>
        <taxon>Bacteria</taxon>
        <taxon>Pseudomonadati</taxon>
        <taxon>Pseudomonadota</taxon>
        <taxon>Alphaproteobacteria</taxon>
        <taxon>Rhodobacterales</taxon>
        <taxon>Paracoccaceae</taxon>
        <taxon>Puniceibacterium</taxon>
    </lineage>
</organism>
<dbReference type="InterPro" id="IPR011519">
    <property type="entry name" value="UnbV_ASPIC"/>
</dbReference>
<dbReference type="InterPro" id="IPR028994">
    <property type="entry name" value="Integrin_alpha_N"/>
</dbReference>
<protein>
    <submittedName>
        <fullName evidence="3">ASPIC and UnbV</fullName>
    </submittedName>
</protein>
<feature type="domain" description="ASPIC/UnbV" evidence="2">
    <location>
        <begin position="533"/>
        <end position="598"/>
    </location>
</feature>
<proteinExistence type="predicted"/>
<dbReference type="RefSeq" id="WP_089273261.1">
    <property type="nucleotide sequence ID" value="NZ_FZNN01000023.1"/>
</dbReference>
<dbReference type="PANTHER" id="PTHR16026">
    <property type="entry name" value="CARTILAGE ACIDIC PROTEIN 1"/>
    <property type="match status" value="1"/>
</dbReference>
<dbReference type="PANTHER" id="PTHR16026:SF0">
    <property type="entry name" value="CARTILAGE ACIDIC PROTEIN 1"/>
    <property type="match status" value="1"/>
</dbReference>
<dbReference type="Proteomes" id="UP000198417">
    <property type="component" value="Unassembled WGS sequence"/>
</dbReference>
<evidence type="ECO:0000313" key="3">
    <source>
        <dbReference type="EMBL" id="SNR77844.1"/>
    </source>
</evidence>
<dbReference type="SUPFAM" id="SSF69318">
    <property type="entry name" value="Integrin alpha N-terminal domain"/>
    <property type="match status" value="1"/>
</dbReference>
<sequence length="621" mass="66624">MIRTYLAALAIPGCFYGIAVLSAQVDRPEIGDFAFERHTLQALGDRPQSVRNVHPGFERIAAWVSAVGAGVALFDLDGDGRHNDYCLVDPRFDSVTVAPVPTTGNRFAPFSLSWEGSASDPGSVAPMGCLPLDADQDGRQDLVVYYWGRSPSLHLAAEDFAERDLLARPEVWNTNAAITADFDGDGILDLFFGNYFPDDMAVLGTRGTVHMQRSMSRAYNAGRNRLLLGHADPSQTELLFQDDSGGLVSAAAGNNAGWTLAAGAADIDGDGLPELFVANDFGPDQLLHNRSREGAAAFAAVTGQRGLATPRSRTLGRDSFKGMGVDFSDIDRDGNLDLYVSNIAEDYALMESHLLFRGTGKAKDFAKGRAPFEEISGQIGVARSAWGWDARIADFNNDGVPEILQATGFLKGDTNRWPELHEAAMANDELLQFVAVWPKFGEGDDLSGDRADTFFVANADATYRDMAPELGFEPRTISRGIALGDVDGDGDIDALIARQWMDSILLLNTSPSRQSSAVLDLRIETLNGTTRPAIGAQVTLSADGSDTRMSATVSGGNGHSGKSAPELHFGLGAFPQDAPLVARVIWRDGMGTHRSDLPVFPGHNRLVLASESAALSMIKDQ</sequence>
<dbReference type="Pfam" id="PF13517">
    <property type="entry name" value="FG-GAP_3"/>
    <property type="match status" value="1"/>
</dbReference>
<evidence type="ECO:0000256" key="1">
    <source>
        <dbReference type="ARBA" id="ARBA00022729"/>
    </source>
</evidence>
<evidence type="ECO:0000259" key="2">
    <source>
        <dbReference type="Pfam" id="PF07593"/>
    </source>
</evidence>
<dbReference type="AlphaFoldDB" id="A0A238Z4P2"/>
<name>A0A238Z4P2_9RHOB</name>
<dbReference type="Gene3D" id="2.130.10.130">
    <property type="entry name" value="Integrin alpha, N-terminal"/>
    <property type="match status" value="2"/>
</dbReference>
<dbReference type="EMBL" id="FZNN01000023">
    <property type="protein sequence ID" value="SNR77844.1"/>
    <property type="molecule type" value="Genomic_DNA"/>
</dbReference>
<dbReference type="OrthoDB" id="1488578at2"/>
<dbReference type="InterPro" id="IPR013517">
    <property type="entry name" value="FG-GAP"/>
</dbReference>